<dbReference type="GO" id="GO:0010803">
    <property type="term" value="P:regulation of tumor necrosis factor-mediated signaling pathway"/>
    <property type="evidence" value="ECO:0007669"/>
    <property type="project" value="Ensembl"/>
</dbReference>
<evidence type="ECO:0000256" key="1">
    <source>
        <dbReference type="ARBA" id="ARBA00008094"/>
    </source>
</evidence>
<dbReference type="GO" id="GO:0005829">
    <property type="term" value="C:cytosol"/>
    <property type="evidence" value="ECO:0007669"/>
    <property type="project" value="Ensembl"/>
</dbReference>
<dbReference type="GO" id="GO:0005783">
    <property type="term" value="C:endoplasmic reticulum"/>
    <property type="evidence" value="ECO:0007669"/>
    <property type="project" value="Ensembl"/>
</dbReference>
<dbReference type="InterPro" id="IPR027417">
    <property type="entry name" value="P-loop_NTPase"/>
</dbReference>
<evidence type="ECO:0000256" key="2">
    <source>
        <dbReference type="ARBA" id="ARBA00022741"/>
    </source>
</evidence>
<dbReference type="GO" id="GO:0032484">
    <property type="term" value="P:Ral protein signal transduction"/>
    <property type="evidence" value="ECO:0007669"/>
    <property type="project" value="Ensembl"/>
</dbReference>
<comment type="similarity">
    <text evidence="1">Belongs to the small GTPase superfamily. Ras family. KappaB-Ras subfamily.</text>
</comment>
<keyword evidence="2" id="KW-0547">Nucleotide-binding</keyword>
<dbReference type="GO" id="GO:0005525">
    <property type="term" value="F:GTP binding"/>
    <property type="evidence" value="ECO:0007669"/>
    <property type="project" value="UniProtKB-KW"/>
</dbReference>
<reference evidence="4" key="1">
    <citation type="submission" date="2025-08" db="UniProtKB">
        <authorList>
            <consortium name="Ensembl"/>
        </authorList>
    </citation>
    <scope>IDENTIFICATION</scope>
</reference>
<dbReference type="PRINTS" id="PR00449">
    <property type="entry name" value="RASTRNSFRMNG"/>
</dbReference>
<dbReference type="Proteomes" id="UP000472273">
    <property type="component" value="Unplaced"/>
</dbReference>
<dbReference type="InterPro" id="IPR001806">
    <property type="entry name" value="Small_GTPase"/>
</dbReference>
<evidence type="ECO:0000313" key="4">
    <source>
        <dbReference type="Ensembl" id="ENSPTXP00000023002.1"/>
    </source>
</evidence>
<dbReference type="GO" id="GO:0003924">
    <property type="term" value="F:GTPase activity"/>
    <property type="evidence" value="ECO:0007669"/>
    <property type="project" value="InterPro"/>
</dbReference>
<keyword evidence="5" id="KW-1185">Reference proteome</keyword>
<dbReference type="PROSITE" id="PS51419">
    <property type="entry name" value="RAB"/>
    <property type="match status" value="1"/>
</dbReference>
<evidence type="ECO:0000256" key="3">
    <source>
        <dbReference type="ARBA" id="ARBA00023134"/>
    </source>
</evidence>
<dbReference type="GeneTree" id="ENSGT00940000159705"/>
<accession>A0A670ZJM3</accession>
<dbReference type="PANTHER" id="PTHR46152">
    <property type="entry name" value="NF-KAPPA-B INHIBITOR-INTERACTING RAS-LIKE PROTEIN"/>
    <property type="match status" value="1"/>
</dbReference>
<proteinExistence type="inferred from homology"/>
<dbReference type="InterPro" id="IPR042227">
    <property type="entry name" value="KBRS"/>
</dbReference>
<dbReference type="OMA" id="HRIGAEY"/>
<reference evidence="4" key="2">
    <citation type="submission" date="2025-09" db="UniProtKB">
        <authorList>
            <consortium name="Ensembl"/>
        </authorList>
    </citation>
    <scope>IDENTIFICATION</scope>
</reference>
<gene>
    <name evidence="4" type="primary">NKIRAS1</name>
</gene>
<dbReference type="GO" id="GO:0032794">
    <property type="term" value="F:GTPase activating protein binding"/>
    <property type="evidence" value="ECO:0007669"/>
    <property type="project" value="Ensembl"/>
</dbReference>
<protein>
    <submittedName>
        <fullName evidence="4">NFKB inhibitor interacting Ras like 1</fullName>
    </submittedName>
</protein>
<organism evidence="4 5">
    <name type="scientific">Pseudonaja textilis</name>
    <name type="common">Eastern brown snake</name>
    <dbReference type="NCBI Taxonomy" id="8673"/>
    <lineage>
        <taxon>Eukaryota</taxon>
        <taxon>Metazoa</taxon>
        <taxon>Chordata</taxon>
        <taxon>Craniata</taxon>
        <taxon>Vertebrata</taxon>
        <taxon>Euteleostomi</taxon>
        <taxon>Lepidosauria</taxon>
        <taxon>Squamata</taxon>
        <taxon>Bifurcata</taxon>
        <taxon>Unidentata</taxon>
        <taxon>Episquamata</taxon>
        <taxon>Toxicofera</taxon>
        <taxon>Serpentes</taxon>
        <taxon>Colubroidea</taxon>
        <taxon>Elapidae</taxon>
        <taxon>Hydrophiinae</taxon>
        <taxon>Pseudonaja</taxon>
    </lineage>
</organism>
<dbReference type="SUPFAM" id="SSF52540">
    <property type="entry name" value="P-loop containing nucleoside triphosphate hydrolases"/>
    <property type="match status" value="1"/>
</dbReference>
<dbReference type="GO" id="GO:0043129">
    <property type="term" value="P:surfactant homeostasis"/>
    <property type="evidence" value="ECO:0007669"/>
    <property type="project" value="Ensembl"/>
</dbReference>
<dbReference type="AlphaFoldDB" id="A0A670ZJM3"/>
<dbReference type="PROSITE" id="PS51421">
    <property type="entry name" value="RAS"/>
    <property type="match status" value="1"/>
</dbReference>
<evidence type="ECO:0000313" key="5">
    <source>
        <dbReference type="Proteomes" id="UP000472273"/>
    </source>
</evidence>
<name>A0A670ZJM3_PSETE</name>
<dbReference type="Ensembl" id="ENSPTXT00000023711.1">
    <property type="protein sequence ID" value="ENSPTXP00000023002.1"/>
    <property type="gene ID" value="ENSPTXG00000015918.1"/>
</dbReference>
<dbReference type="SMART" id="SM00175">
    <property type="entry name" value="RAB"/>
    <property type="match status" value="1"/>
</dbReference>
<sequence>MGKGFKVLVCGMCSVGKTAILEQVLYGNHTIGEECSRTMEDVYVAMAETDRGLKEQLRLYDTQGLQGDEDFPKHYYSMADGFVLVYAVNSLESFEKVNWLKKEIDKFREKKEVNDYFSRLLIMCQGHVTSQLISCFDCFIPSLQWPIIVLGNKTDLLEERQVQSEIAQQWARIEMVKLWEVTVADRRTMMEPFVVLASKLYQSQNKLTFSFSRRRPKCNKEDY</sequence>
<dbReference type="PANTHER" id="PTHR46152:SF1">
    <property type="entry name" value="NF-KAPPA-B INHIBITOR-INTERACTING RAS-LIKE PROTEIN 1"/>
    <property type="match status" value="1"/>
</dbReference>
<dbReference type="Pfam" id="PF00071">
    <property type="entry name" value="Ras"/>
    <property type="match status" value="2"/>
</dbReference>
<dbReference type="GO" id="GO:0043124">
    <property type="term" value="P:negative regulation of canonical NF-kappaB signal transduction"/>
    <property type="evidence" value="ECO:0007669"/>
    <property type="project" value="InterPro"/>
</dbReference>
<dbReference type="SMART" id="SM00173">
    <property type="entry name" value="RAS"/>
    <property type="match status" value="1"/>
</dbReference>
<dbReference type="Gene3D" id="3.40.50.300">
    <property type="entry name" value="P-loop containing nucleotide triphosphate hydrolases"/>
    <property type="match status" value="1"/>
</dbReference>
<keyword evidence="3" id="KW-0342">GTP-binding</keyword>